<dbReference type="EC" id="3.4.19.12" evidence="3"/>
<accession>A0A183A3F7</accession>
<evidence type="ECO:0000256" key="2">
    <source>
        <dbReference type="ARBA" id="ARBA00009326"/>
    </source>
</evidence>
<comment type="catalytic activity">
    <reaction evidence="1">
        <text>Thiol-dependent hydrolysis of ester, thioester, amide, peptide and isopeptide bonds formed by the C-terminal Gly of ubiquitin (a 76-residue protein attached to proteins as an intracellular targeting signal).</text>
        <dbReference type="EC" id="3.4.19.12"/>
    </reaction>
</comment>
<dbReference type="SUPFAM" id="SSF54001">
    <property type="entry name" value="Cysteine proteinases"/>
    <property type="match status" value="1"/>
</dbReference>
<evidence type="ECO:0000256" key="3">
    <source>
        <dbReference type="ARBA" id="ARBA00012759"/>
    </source>
</evidence>
<dbReference type="PROSITE" id="PS52048">
    <property type="entry name" value="UCH_DOMAIN"/>
    <property type="match status" value="1"/>
</dbReference>
<dbReference type="GO" id="GO:0004843">
    <property type="term" value="F:cysteine-type deubiquitinase activity"/>
    <property type="evidence" value="ECO:0007669"/>
    <property type="project" value="UniProtKB-EC"/>
</dbReference>
<keyword evidence="7" id="KW-0788">Thiol protease</keyword>
<keyword evidence="11" id="KW-1185">Reference proteome</keyword>
<dbReference type="WBParaSite" id="ECPE_0000149201-mRNA-1">
    <property type="protein sequence ID" value="ECPE_0000149201-mRNA-1"/>
    <property type="gene ID" value="ECPE_0000149201"/>
</dbReference>
<keyword evidence="4" id="KW-0645">Protease</keyword>
<dbReference type="GO" id="GO:0006511">
    <property type="term" value="P:ubiquitin-dependent protein catabolic process"/>
    <property type="evidence" value="ECO:0007669"/>
    <property type="project" value="InterPro"/>
</dbReference>
<evidence type="ECO:0000256" key="4">
    <source>
        <dbReference type="ARBA" id="ARBA00022670"/>
    </source>
</evidence>
<reference evidence="10 11" key="2">
    <citation type="submission" date="2018-11" db="EMBL/GenBank/DDBJ databases">
        <authorList>
            <consortium name="Pathogen Informatics"/>
        </authorList>
    </citation>
    <scope>NUCLEOTIDE SEQUENCE [LARGE SCALE GENOMIC DNA]</scope>
    <source>
        <strain evidence="10 11">Egypt</strain>
    </source>
</reference>
<dbReference type="EMBL" id="UZAN01009950">
    <property type="protein sequence ID" value="VDP40010.1"/>
    <property type="molecule type" value="Genomic_DNA"/>
</dbReference>
<feature type="domain" description="UCH catalytic" evidence="9">
    <location>
        <begin position="1"/>
        <end position="196"/>
    </location>
</feature>
<comment type="similarity">
    <text evidence="2 8">Belongs to the peptidase C12 family.</text>
</comment>
<sequence>MANEDLTSSANGNWCLIESDPGVFTELIRGFGTDREHLRCLGKLMDYFENIYVKVITNACATQAIINILMNINDQNIQLGETLLTFKSFVEDFDSTMKGLSLSTSQQIRTVHNSFSSYQMFEFEDKVSKKPDDVYHFVGYLPVNGVLYELDGLKEGPIDHGKIPGGTAWIDFARPILEKRMNQRIDGNFNLMAVVPNRLSIYQKQWEQMKASKNVSVSQTHIYTRLVKCQVKEAKIKAQVDKEWVNETLLVIYLAHLFILIF</sequence>
<evidence type="ECO:0000256" key="5">
    <source>
        <dbReference type="ARBA" id="ARBA00022786"/>
    </source>
</evidence>
<evidence type="ECO:0000313" key="10">
    <source>
        <dbReference type="EMBL" id="VDP40010.1"/>
    </source>
</evidence>
<dbReference type="PANTHER" id="PTHR10589:SF16">
    <property type="entry name" value="UBIQUITIN CARBOXYL-TERMINAL HYDROLASE ISOZYME L5"/>
    <property type="match status" value="1"/>
</dbReference>
<keyword evidence="6" id="KW-0378">Hydrolase</keyword>
<name>A0A183A3F7_9TREM</name>
<evidence type="ECO:0000256" key="8">
    <source>
        <dbReference type="PROSITE-ProRule" id="PRU01393"/>
    </source>
</evidence>
<comment type="caution">
    <text evidence="8">Lacks conserved residue(s) required for the propagation of feature annotation.</text>
</comment>
<dbReference type="PANTHER" id="PTHR10589">
    <property type="entry name" value="UBIQUITIN CARBOXYL-TERMINAL HYDROLASE"/>
    <property type="match status" value="1"/>
</dbReference>
<gene>
    <name evidence="10" type="ORF">ECPE_LOCUS1493</name>
</gene>
<evidence type="ECO:0000313" key="12">
    <source>
        <dbReference type="WBParaSite" id="ECPE_0000149201-mRNA-1"/>
    </source>
</evidence>
<dbReference type="OrthoDB" id="1924260at2759"/>
<evidence type="ECO:0000259" key="9">
    <source>
        <dbReference type="PROSITE" id="PS52048"/>
    </source>
</evidence>
<keyword evidence="5" id="KW-0833">Ubl conjugation pathway</keyword>
<dbReference type="Proteomes" id="UP000272942">
    <property type="component" value="Unassembled WGS sequence"/>
</dbReference>
<reference evidence="12" key="1">
    <citation type="submission" date="2016-06" db="UniProtKB">
        <authorList>
            <consortium name="WormBaseParasite"/>
        </authorList>
    </citation>
    <scope>IDENTIFICATION</scope>
</reference>
<dbReference type="InterPro" id="IPR036959">
    <property type="entry name" value="Peptidase_C12_UCH_sf"/>
</dbReference>
<organism evidence="12">
    <name type="scientific">Echinostoma caproni</name>
    <dbReference type="NCBI Taxonomy" id="27848"/>
    <lineage>
        <taxon>Eukaryota</taxon>
        <taxon>Metazoa</taxon>
        <taxon>Spiralia</taxon>
        <taxon>Lophotrochozoa</taxon>
        <taxon>Platyhelminthes</taxon>
        <taxon>Trematoda</taxon>
        <taxon>Digenea</taxon>
        <taxon>Plagiorchiida</taxon>
        <taxon>Echinostomata</taxon>
        <taxon>Echinostomatoidea</taxon>
        <taxon>Echinostomatidae</taxon>
        <taxon>Echinostoma</taxon>
    </lineage>
</organism>
<evidence type="ECO:0000256" key="7">
    <source>
        <dbReference type="ARBA" id="ARBA00022807"/>
    </source>
</evidence>
<evidence type="ECO:0000313" key="11">
    <source>
        <dbReference type="Proteomes" id="UP000272942"/>
    </source>
</evidence>
<dbReference type="AlphaFoldDB" id="A0A183A3F7"/>
<evidence type="ECO:0000256" key="1">
    <source>
        <dbReference type="ARBA" id="ARBA00000707"/>
    </source>
</evidence>
<dbReference type="InterPro" id="IPR038765">
    <property type="entry name" value="Papain-like_cys_pep_sf"/>
</dbReference>
<proteinExistence type="inferred from homology"/>
<dbReference type="GO" id="GO:0016579">
    <property type="term" value="P:protein deubiquitination"/>
    <property type="evidence" value="ECO:0007669"/>
    <property type="project" value="TreeGrafter"/>
</dbReference>
<dbReference type="Gene3D" id="3.40.532.10">
    <property type="entry name" value="Peptidase C12, ubiquitin carboxyl-terminal hydrolase"/>
    <property type="match status" value="1"/>
</dbReference>
<dbReference type="GO" id="GO:0005737">
    <property type="term" value="C:cytoplasm"/>
    <property type="evidence" value="ECO:0007669"/>
    <property type="project" value="TreeGrafter"/>
</dbReference>
<dbReference type="Pfam" id="PF01088">
    <property type="entry name" value="Peptidase_C12"/>
    <property type="match status" value="1"/>
</dbReference>
<dbReference type="InterPro" id="IPR001578">
    <property type="entry name" value="Peptidase_C12_UCH"/>
</dbReference>
<protein>
    <recommendedName>
        <fullName evidence="3">ubiquitinyl hydrolase 1</fullName>
        <ecNumber evidence="3">3.4.19.12</ecNumber>
    </recommendedName>
</protein>
<evidence type="ECO:0000256" key="6">
    <source>
        <dbReference type="ARBA" id="ARBA00022801"/>
    </source>
</evidence>